<dbReference type="RefSeq" id="WP_343796937.1">
    <property type="nucleotide sequence ID" value="NZ_BAAAGF010000002.1"/>
</dbReference>
<dbReference type="PANTHER" id="PTHR30069:SF29">
    <property type="entry name" value="HEMOGLOBIN AND HEMOGLOBIN-HAPTOGLOBIN-BINDING PROTEIN 1-RELATED"/>
    <property type="match status" value="1"/>
</dbReference>
<evidence type="ECO:0000256" key="5">
    <source>
        <dbReference type="ARBA" id="ARBA00022729"/>
    </source>
</evidence>
<organism evidence="15 16">
    <name type="scientific">Gaetbulibacter jejuensis</name>
    <dbReference type="NCBI Taxonomy" id="584607"/>
    <lineage>
        <taxon>Bacteria</taxon>
        <taxon>Pseudomonadati</taxon>
        <taxon>Bacteroidota</taxon>
        <taxon>Flavobacteriia</taxon>
        <taxon>Flavobacteriales</taxon>
        <taxon>Flavobacteriaceae</taxon>
        <taxon>Gaetbulibacter</taxon>
    </lineage>
</organism>
<evidence type="ECO:0000256" key="8">
    <source>
        <dbReference type="ARBA" id="ARBA00023170"/>
    </source>
</evidence>
<dbReference type="InterPro" id="IPR036942">
    <property type="entry name" value="Beta-barrel_TonB_sf"/>
</dbReference>
<dbReference type="Pfam" id="PF07715">
    <property type="entry name" value="Plug"/>
    <property type="match status" value="1"/>
</dbReference>
<dbReference type="Pfam" id="PF00593">
    <property type="entry name" value="TonB_dep_Rec_b-barrel"/>
    <property type="match status" value="1"/>
</dbReference>
<dbReference type="SUPFAM" id="SSF49452">
    <property type="entry name" value="Starch-binding domain-like"/>
    <property type="match status" value="1"/>
</dbReference>
<feature type="chain" id="PRO_5047082669" evidence="12">
    <location>
        <begin position="19"/>
        <end position="799"/>
    </location>
</feature>
<feature type="domain" description="TonB-dependent receptor-like beta-barrel" evidence="13">
    <location>
        <begin position="540"/>
        <end position="770"/>
    </location>
</feature>
<keyword evidence="5 12" id="KW-0732">Signal</keyword>
<dbReference type="PROSITE" id="PS52016">
    <property type="entry name" value="TONB_DEPENDENT_REC_3"/>
    <property type="match status" value="1"/>
</dbReference>
<dbReference type="InterPro" id="IPR039426">
    <property type="entry name" value="TonB-dep_rcpt-like"/>
</dbReference>
<evidence type="ECO:0000256" key="3">
    <source>
        <dbReference type="ARBA" id="ARBA00022452"/>
    </source>
</evidence>
<dbReference type="PANTHER" id="PTHR30069">
    <property type="entry name" value="TONB-DEPENDENT OUTER MEMBRANE RECEPTOR"/>
    <property type="match status" value="1"/>
</dbReference>
<keyword evidence="7 10" id="KW-0472">Membrane</keyword>
<evidence type="ECO:0000256" key="9">
    <source>
        <dbReference type="ARBA" id="ARBA00023237"/>
    </source>
</evidence>
<dbReference type="Gene3D" id="2.60.40.1120">
    <property type="entry name" value="Carboxypeptidase-like, regulatory domain"/>
    <property type="match status" value="1"/>
</dbReference>
<keyword evidence="3 10" id="KW-1134">Transmembrane beta strand</keyword>
<dbReference type="InterPro" id="IPR037066">
    <property type="entry name" value="Plug_dom_sf"/>
</dbReference>
<dbReference type="Pfam" id="PF13715">
    <property type="entry name" value="CarbopepD_reg_2"/>
    <property type="match status" value="1"/>
</dbReference>
<dbReference type="Gene3D" id="2.170.130.10">
    <property type="entry name" value="TonB-dependent receptor, plug domain"/>
    <property type="match status" value="1"/>
</dbReference>
<keyword evidence="9 10" id="KW-0998">Cell outer membrane</keyword>
<gene>
    <name evidence="15" type="ORF">GCM10009431_13870</name>
</gene>
<dbReference type="Proteomes" id="UP001500736">
    <property type="component" value="Unassembled WGS sequence"/>
</dbReference>
<evidence type="ECO:0000256" key="10">
    <source>
        <dbReference type="PROSITE-ProRule" id="PRU01360"/>
    </source>
</evidence>
<reference evidence="15 16" key="1">
    <citation type="journal article" date="2019" name="Int. J. Syst. Evol. Microbiol.">
        <title>The Global Catalogue of Microorganisms (GCM) 10K type strain sequencing project: providing services to taxonomists for standard genome sequencing and annotation.</title>
        <authorList>
            <consortium name="The Broad Institute Genomics Platform"/>
            <consortium name="The Broad Institute Genome Sequencing Center for Infectious Disease"/>
            <person name="Wu L."/>
            <person name="Ma J."/>
        </authorList>
    </citation>
    <scope>NUCLEOTIDE SEQUENCE [LARGE SCALE GENOMIC DNA]</scope>
    <source>
        <strain evidence="15 16">JCM 15976</strain>
    </source>
</reference>
<keyword evidence="8 15" id="KW-0675">Receptor</keyword>
<keyword evidence="6 11" id="KW-0798">TonB box</keyword>
<comment type="similarity">
    <text evidence="10 11">Belongs to the TonB-dependent receptor family.</text>
</comment>
<evidence type="ECO:0000256" key="4">
    <source>
        <dbReference type="ARBA" id="ARBA00022692"/>
    </source>
</evidence>
<evidence type="ECO:0000313" key="16">
    <source>
        <dbReference type="Proteomes" id="UP001500736"/>
    </source>
</evidence>
<keyword evidence="2 10" id="KW-0813">Transport</keyword>
<feature type="domain" description="TonB-dependent receptor plug" evidence="14">
    <location>
        <begin position="123"/>
        <end position="222"/>
    </location>
</feature>
<accession>A0ABN1JL66</accession>
<keyword evidence="16" id="KW-1185">Reference proteome</keyword>
<comment type="subcellular location">
    <subcellularLocation>
        <location evidence="1 10">Cell outer membrane</location>
        <topology evidence="1 10">Multi-pass membrane protein</topology>
    </subcellularLocation>
</comment>
<dbReference type="SUPFAM" id="SSF56935">
    <property type="entry name" value="Porins"/>
    <property type="match status" value="1"/>
</dbReference>
<sequence>MTRFFSFVFFLFSALVYSQTSTITGTITLRNGAPVINAHVYIKQLNKFSTTNDNGVFEFRKVPYGVHKIEVTSIEITDTTFRIEVNTENKIVNYTVESSKDVELSEVLVVGKSKEKIVETQGFAVDVIKTKEAGIRNIQTNELLNQTVGVRIRQNGGLGSAVNYNINGLSGNAVRIFIDGIPISTYGSSFNLNSIPPSMIERIEVYKGVVPGHLSNDALGGAINVVLKEDAKNSFTASASYGSFNTSQLNFNGLYRFKNSGFTIKASGFFNYSDNDYEVWGSNVYNIQPNGQLQYVRAKRFNDAFRSYGGIIEAGFTDVKWADKFLIGFTGSDSYNEIQHGAFMTIPYKGRFTEADASIVSLTYSKKDILTKGLDFNLHGLYGERNRVINDTVKWNYNWYGEKSLDLNGQPILRPQGAQQGEPTIANINRKVSSIRTGLSYSLNKNHKFLLNHLFSAVDRKDDDEIRSVLERRFMGTRYLHKNITSLSYELNAFNNKLKASVFGKNYQQHIERTNPTVETIDDEPTYVEDVVSNNTSIQGYGVATSYQISPLITVLASAEKAVRLPTENEVFGDAGDNIIENPNIRPETSNNINLGLKLGTFTIKKHDLSLATNVFYRNIKDRIGTQVQTSLNSNVQVLPFENQGDVISKGIDAELNYTYNNNLRIVLNASKLDLTYKNQFNERKVPNEPTFTINTNAQYQFKNILQEKAELNVFYNFMFVDTFNYLLEPYGNNAGTDFFDVPQQFIHDAGVSYMFPSKKVVLSLDMKNIFNKRAFDNFAVQKPGRAFYIKLNYTINNL</sequence>
<dbReference type="InterPro" id="IPR000531">
    <property type="entry name" value="Beta-barrel_TonB"/>
</dbReference>
<dbReference type="InterPro" id="IPR013784">
    <property type="entry name" value="Carb-bd-like_fold"/>
</dbReference>
<evidence type="ECO:0000256" key="11">
    <source>
        <dbReference type="RuleBase" id="RU003357"/>
    </source>
</evidence>
<evidence type="ECO:0000259" key="14">
    <source>
        <dbReference type="Pfam" id="PF07715"/>
    </source>
</evidence>
<evidence type="ECO:0000256" key="7">
    <source>
        <dbReference type="ARBA" id="ARBA00023136"/>
    </source>
</evidence>
<protein>
    <submittedName>
        <fullName evidence="15">TonB-dependent receptor</fullName>
    </submittedName>
</protein>
<keyword evidence="4 10" id="KW-0812">Transmembrane</keyword>
<dbReference type="EMBL" id="BAAAGF010000002">
    <property type="protein sequence ID" value="GAA0742144.1"/>
    <property type="molecule type" value="Genomic_DNA"/>
</dbReference>
<proteinExistence type="inferred from homology"/>
<evidence type="ECO:0000256" key="6">
    <source>
        <dbReference type="ARBA" id="ARBA00023077"/>
    </source>
</evidence>
<feature type="signal peptide" evidence="12">
    <location>
        <begin position="1"/>
        <end position="18"/>
    </location>
</feature>
<dbReference type="InterPro" id="IPR012910">
    <property type="entry name" value="Plug_dom"/>
</dbReference>
<name>A0ABN1JL66_9FLAO</name>
<evidence type="ECO:0000313" key="15">
    <source>
        <dbReference type="EMBL" id="GAA0742144.1"/>
    </source>
</evidence>
<comment type="caution">
    <text evidence="15">The sequence shown here is derived from an EMBL/GenBank/DDBJ whole genome shotgun (WGS) entry which is preliminary data.</text>
</comment>
<dbReference type="Gene3D" id="2.40.170.20">
    <property type="entry name" value="TonB-dependent receptor, beta-barrel domain"/>
    <property type="match status" value="1"/>
</dbReference>
<evidence type="ECO:0000259" key="13">
    <source>
        <dbReference type="Pfam" id="PF00593"/>
    </source>
</evidence>
<evidence type="ECO:0000256" key="2">
    <source>
        <dbReference type="ARBA" id="ARBA00022448"/>
    </source>
</evidence>
<evidence type="ECO:0000256" key="1">
    <source>
        <dbReference type="ARBA" id="ARBA00004571"/>
    </source>
</evidence>
<evidence type="ECO:0000256" key="12">
    <source>
        <dbReference type="SAM" id="SignalP"/>
    </source>
</evidence>